<evidence type="ECO:0000313" key="2">
    <source>
        <dbReference type="EMBL" id="AWM77555.1"/>
    </source>
</evidence>
<sequence>MKLQTIICSTRPNRVGPHIARWFQGLAEAHGDFEATLVDLADFNLPIFNEPWHPRLRNYQFDYTKAWAASVESADAYVFVMPEYNFMPPPAFVNAVDYLYSEWNGKPAAFVSYGGQSGGVRAVQMAKQMLTTVKIMPLVEGVAIPMVGEHLDAEKGFVPNDGHSLAAKVTLDELARWTRALKGMRQG</sequence>
<dbReference type="PANTHER" id="PTHR30543">
    <property type="entry name" value="CHROMATE REDUCTASE"/>
    <property type="match status" value="1"/>
</dbReference>
<evidence type="ECO:0000259" key="1">
    <source>
        <dbReference type="Pfam" id="PF03358"/>
    </source>
</evidence>
<name>A0A2Z3HRY6_9CAUL</name>
<protein>
    <submittedName>
        <fullName evidence="2">NADPH-dependent FMN reductase</fullName>
    </submittedName>
</protein>
<dbReference type="PANTHER" id="PTHR30543:SF21">
    <property type="entry name" value="NAD(P)H-DEPENDENT FMN REDUCTASE LOT6"/>
    <property type="match status" value="1"/>
</dbReference>
<dbReference type="SUPFAM" id="SSF52218">
    <property type="entry name" value="Flavoproteins"/>
    <property type="match status" value="1"/>
</dbReference>
<accession>A0A2Z3HRY6</accession>
<organism evidence="2 3">
    <name type="scientific">Phenylobacterium parvum</name>
    <dbReference type="NCBI Taxonomy" id="2201350"/>
    <lineage>
        <taxon>Bacteria</taxon>
        <taxon>Pseudomonadati</taxon>
        <taxon>Pseudomonadota</taxon>
        <taxon>Alphaproteobacteria</taxon>
        <taxon>Caulobacterales</taxon>
        <taxon>Caulobacteraceae</taxon>
        <taxon>Phenylobacterium</taxon>
    </lineage>
</organism>
<dbReference type="AlphaFoldDB" id="A0A2Z3HRY6"/>
<reference evidence="3" key="1">
    <citation type="submission" date="2018-05" db="EMBL/GenBank/DDBJ databases">
        <title>Genome sequencing of Phenylobacterium sp. HYN0004.</title>
        <authorList>
            <person name="Yi H."/>
            <person name="Baek C."/>
        </authorList>
    </citation>
    <scope>NUCLEOTIDE SEQUENCE [LARGE SCALE GENOMIC DNA]</scope>
    <source>
        <strain evidence="3">HYN0004</strain>
    </source>
</reference>
<gene>
    <name evidence="2" type="ORF">HYN04_07135</name>
</gene>
<dbReference type="InterPro" id="IPR005025">
    <property type="entry name" value="FMN_Rdtase-like_dom"/>
</dbReference>
<dbReference type="RefSeq" id="WP_110450122.1">
    <property type="nucleotide sequence ID" value="NZ_CP029479.1"/>
</dbReference>
<keyword evidence="3" id="KW-1185">Reference proteome</keyword>
<dbReference type="Gene3D" id="3.40.50.360">
    <property type="match status" value="1"/>
</dbReference>
<dbReference type="KEGG" id="phb:HYN04_07135"/>
<proteinExistence type="predicted"/>
<dbReference type="OrthoDB" id="9812295at2"/>
<dbReference type="Proteomes" id="UP000247763">
    <property type="component" value="Chromosome"/>
</dbReference>
<dbReference type="GO" id="GO:0010181">
    <property type="term" value="F:FMN binding"/>
    <property type="evidence" value="ECO:0007669"/>
    <property type="project" value="TreeGrafter"/>
</dbReference>
<dbReference type="EMBL" id="CP029479">
    <property type="protein sequence ID" value="AWM77555.1"/>
    <property type="molecule type" value="Genomic_DNA"/>
</dbReference>
<dbReference type="InterPro" id="IPR050712">
    <property type="entry name" value="NAD(P)H-dep_reductase"/>
</dbReference>
<feature type="domain" description="NADPH-dependent FMN reductase-like" evidence="1">
    <location>
        <begin position="1"/>
        <end position="145"/>
    </location>
</feature>
<dbReference type="GO" id="GO:0005829">
    <property type="term" value="C:cytosol"/>
    <property type="evidence" value="ECO:0007669"/>
    <property type="project" value="TreeGrafter"/>
</dbReference>
<dbReference type="InterPro" id="IPR029039">
    <property type="entry name" value="Flavoprotein-like_sf"/>
</dbReference>
<evidence type="ECO:0000313" key="3">
    <source>
        <dbReference type="Proteomes" id="UP000247763"/>
    </source>
</evidence>
<dbReference type="GO" id="GO:0016491">
    <property type="term" value="F:oxidoreductase activity"/>
    <property type="evidence" value="ECO:0007669"/>
    <property type="project" value="InterPro"/>
</dbReference>
<dbReference type="Pfam" id="PF03358">
    <property type="entry name" value="FMN_red"/>
    <property type="match status" value="1"/>
</dbReference>